<reference evidence="1 2" key="1">
    <citation type="journal article" date="2019" name="Int. J. Syst. Evol. Microbiol.">
        <title>The Global Catalogue of Microorganisms (GCM) 10K type strain sequencing project: providing services to taxonomists for standard genome sequencing and annotation.</title>
        <authorList>
            <consortium name="The Broad Institute Genomics Platform"/>
            <consortium name="The Broad Institute Genome Sequencing Center for Infectious Disease"/>
            <person name="Wu L."/>
            <person name="Ma J."/>
        </authorList>
    </citation>
    <scope>NUCLEOTIDE SEQUENCE [LARGE SCALE GENOMIC DNA]</scope>
    <source>
        <strain evidence="1 2">CGMCC 1.12543</strain>
    </source>
</reference>
<evidence type="ECO:0000313" key="1">
    <source>
        <dbReference type="EMBL" id="MFC5973837.1"/>
    </source>
</evidence>
<evidence type="ECO:0000313" key="2">
    <source>
        <dbReference type="Proteomes" id="UP001596099"/>
    </source>
</evidence>
<dbReference type="EMBL" id="JBHSQH010000008">
    <property type="protein sequence ID" value="MFC5973837.1"/>
    <property type="molecule type" value="Genomic_DNA"/>
</dbReference>
<name>A0ABD5RTS3_9EURY</name>
<organism evidence="1 2">
    <name type="scientific">Halomarina salina</name>
    <dbReference type="NCBI Taxonomy" id="1872699"/>
    <lineage>
        <taxon>Archaea</taxon>
        <taxon>Methanobacteriati</taxon>
        <taxon>Methanobacteriota</taxon>
        <taxon>Stenosarchaea group</taxon>
        <taxon>Halobacteria</taxon>
        <taxon>Halobacteriales</taxon>
        <taxon>Natronomonadaceae</taxon>
        <taxon>Halomarina</taxon>
    </lineage>
</organism>
<comment type="caution">
    <text evidence="1">The sequence shown here is derived from an EMBL/GenBank/DDBJ whole genome shotgun (WGS) entry which is preliminary data.</text>
</comment>
<proteinExistence type="predicted"/>
<sequence>MSTREEWPTFALEYEFNLDDEGLPSLAPDQVVVYDPSDRGDGWLTATRGSYVALEDVR</sequence>
<gene>
    <name evidence="1" type="ORF">ACFPYI_21145</name>
</gene>
<dbReference type="AlphaFoldDB" id="A0ABD5RTS3"/>
<accession>A0ABD5RTS3</accession>
<protein>
    <submittedName>
        <fullName evidence="1">Uncharacterized protein</fullName>
    </submittedName>
</protein>
<keyword evidence="2" id="KW-1185">Reference proteome</keyword>
<dbReference type="RefSeq" id="WP_247421896.1">
    <property type="nucleotide sequence ID" value="NZ_JALLGW010000006.1"/>
</dbReference>
<dbReference type="Proteomes" id="UP001596099">
    <property type="component" value="Unassembled WGS sequence"/>
</dbReference>